<keyword evidence="3" id="KW-1185">Reference proteome</keyword>
<dbReference type="AlphaFoldDB" id="A0A8T6R430"/>
<protein>
    <recommendedName>
        <fullName evidence="1">YchJ-like middle NTF2-like domain-containing protein</fullName>
    </recommendedName>
</protein>
<sequence>MSGAEQTLAPDAPCPCGGVPEGATFARCCAPVVEGERVAATAEELMRSRYTAYALADGTHLYTSWHPRTRPDRVDPEPWVRWVGLEVLDVVDGDAGADTGVVEFRASWVAGEGRTRQRGEVHERSRFARRAGRWFYVAPENEVTGR</sequence>
<dbReference type="SUPFAM" id="SSF54427">
    <property type="entry name" value="NTF2-like"/>
    <property type="match status" value="1"/>
</dbReference>
<organism evidence="2 3">
    <name type="scientific">Phycicoccus flavus</name>
    <dbReference type="NCBI Taxonomy" id="2502783"/>
    <lineage>
        <taxon>Bacteria</taxon>
        <taxon>Bacillati</taxon>
        <taxon>Actinomycetota</taxon>
        <taxon>Actinomycetes</taxon>
        <taxon>Micrococcales</taxon>
        <taxon>Intrasporangiaceae</taxon>
        <taxon>Phycicoccus</taxon>
    </lineage>
</organism>
<dbReference type="Pfam" id="PF17775">
    <property type="entry name" value="YchJ_M-like"/>
    <property type="match status" value="1"/>
</dbReference>
<dbReference type="Proteomes" id="UP000287866">
    <property type="component" value="Unassembled WGS sequence"/>
</dbReference>
<reference evidence="2" key="1">
    <citation type="submission" date="2020-03" db="EMBL/GenBank/DDBJ databases">
        <title>Phycicoccus flavus sp. nov., a novel endophytic actinobacterium isolated from branch of Kandelia candel.</title>
        <authorList>
            <person name="Tuo L."/>
        </authorList>
    </citation>
    <scope>NUCLEOTIDE SEQUENCE</scope>
    <source>
        <strain evidence="2">CMS6Z-2</strain>
    </source>
</reference>
<dbReference type="InterPro" id="IPR048469">
    <property type="entry name" value="YchJ-like_M"/>
</dbReference>
<comment type="caution">
    <text evidence="2">The sequence shown here is derived from an EMBL/GenBank/DDBJ whole genome shotgun (WGS) entry which is preliminary data.</text>
</comment>
<feature type="domain" description="YchJ-like middle NTF2-like" evidence="1">
    <location>
        <begin position="41"/>
        <end position="138"/>
    </location>
</feature>
<name>A0A8T6R430_9MICO</name>
<dbReference type="EMBL" id="SAYU02000050">
    <property type="protein sequence ID" value="NHA69178.1"/>
    <property type="molecule type" value="Genomic_DNA"/>
</dbReference>
<evidence type="ECO:0000313" key="2">
    <source>
        <dbReference type="EMBL" id="NHA69178.1"/>
    </source>
</evidence>
<evidence type="ECO:0000313" key="3">
    <source>
        <dbReference type="Proteomes" id="UP000287866"/>
    </source>
</evidence>
<dbReference type="InterPro" id="IPR032710">
    <property type="entry name" value="NTF2-like_dom_sf"/>
</dbReference>
<proteinExistence type="predicted"/>
<dbReference type="Gene3D" id="3.10.450.50">
    <property type="match status" value="1"/>
</dbReference>
<accession>A0A8T6R430</accession>
<gene>
    <name evidence="2" type="ORF">EPD83_014125</name>
</gene>
<evidence type="ECO:0000259" key="1">
    <source>
        <dbReference type="Pfam" id="PF17775"/>
    </source>
</evidence>